<evidence type="ECO:0000313" key="2">
    <source>
        <dbReference type="Proteomes" id="UP001497535"/>
    </source>
</evidence>
<name>A0ACB0ZFM5_MELEN</name>
<proteinExistence type="predicted"/>
<keyword evidence="2" id="KW-1185">Reference proteome</keyword>
<evidence type="ECO:0000313" key="1">
    <source>
        <dbReference type="EMBL" id="CAK5077754.1"/>
    </source>
</evidence>
<protein>
    <submittedName>
        <fullName evidence="1">Uncharacterized protein</fullName>
    </submittedName>
</protein>
<dbReference type="EMBL" id="CAVMJV010000033">
    <property type="protein sequence ID" value="CAK5077754.1"/>
    <property type="molecule type" value="Genomic_DNA"/>
</dbReference>
<sequence length="131" mass="14748">MNGGARLFTLFILLVVNLSFFTEVDSAIGPPWTWPTHPYRPGRSVPSQEVRARRHATAMDLIIAPPEKIRLVREKGPKPPMPPHKPRRSVPNHEVRAKRHASAMVNNNGNLPPGQVRLVRGGYFYLSKKSL</sequence>
<organism evidence="1 2">
    <name type="scientific">Meloidogyne enterolobii</name>
    <name type="common">Root-knot nematode worm</name>
    <name type="synonym">Meloidogyne mayaguensis</name>
    <dbReference type="NCBI Taxonomy" id="390850"/>
    <lineage>
        <taxon>Eukaryota</taxon>
        <taxon>Metazoa</taxon>
        <taxon>Ecdysozoa</taxon>
        <taxon>Nematoda</taxon>
        <taxon>Chromadorea</taxon>
        <taxon>Rhabditida</taxon>
        <taxon>Tylenchina</taxon>
        <taxon>Tylenchomorpha</taxon>
        <taxon>Tylenchoidea</taxon>
        <taxon>Meloidogynidae</taxon>
        <taxon>Meloidogyninae</taxon>
        <taxon>Meloidogyne</taxon>
    </lineage>
</organism>
<comment type="caution">
    <text evidence="1">The sequence shown here is derived from an EMBL/GenBank/DDBJ whole genome shotgun (WGS) entry which is preliminary data.</text>
</comment>
<dbReference type="Proteomes" id="UP001497535">
    <property type="component" value="Unassembled WGS sequence"/>
</dbReference>
<accession>A0ACB0ZFM5</accession>
<gene>
    <name evidence="1" type="ORF">MENTE1834_LOCUS24698</name>
</gene>
<reference evidence="1" key="1">
    <citation type="submission" date="2023-11" db="EMBL/GenBank/DDBJ databases">
        <authorList>
            <person name="Poullet M."/>
        </authorList>
    </citation>
    <scope>NUCLEOTIDE SEQUENCE</scope>
    <source>
        <strain evidence="1">E1834</strain>
    </source>
</reference>